<feature type="transmembrane region" description="Helical" evidence="9">
    <location>
        <begin position="34"/>
        <end position="53"/>
    </location>
</feature>
<dbReference type="EMBL" id="CP073720">
    <property type="protein sequence ID" value="UWP80258.1"/>
    <property type="molecule type" value="Genomic_DNA"/>
</dbReference>
<feature type="transmembrane region" description="Helical" evidence="9">
    <location>
        <begin position="228"/>
        <end position="252"/>
    </location>
</feature>
<feature type="transmembrane region" description="Helical" evidence="9">
    <location>
        <begin position="59"/>
        <end position="80"/>
    </location>
</feature>
<protein>
    <submittedName>
        <fullName evidence="10">Branched-chain amino acid ABC transporter permease</fullName>
    </submittedName>
</protein>
<dbReference type="PANTHER" id="PTHR11795:SF451">
    <property type="entry name" value="ABC TRANSPORTER PERMEASE PROTEIN"/>
    <property type="match status" value="1"/>
</dbReference>
<gene>
    <name evidence="10" type="ORF">Dfulv_34565</name>
</gene>
<keyword evidence="5" id="KW-0029">Amino-acid transport</keyword>
<keyword evidence="6 9" id="KW-1133">Transmembrane helix</keyword>
<sequence>MQLVQALAGGLFVGAIYALIASGYVLVYRTARTLNFSQGALLLLGGYVTYALTREPFNQPFAAALVEAAVVVAAVGWILYRVIAVPLYNSGVYAVIMATFGADVAIRAGISSNSDWSLHTVAITHDLSGSVNIGGTYVATASIVSVIVVGAVLAALGAAVRWTRWGLFMRAAASDVEAAEAQGISVRRNLAIAWVVAGGFAAIAGVLVSTGAGHALSQENYGWALRAFPAVVLGGVDSLSGAVVGGLVIGLAESLTASYQPDSFGTGFDLIVPYLIMIVVLIIRPEGLLGRREVVRV</sequence>
<keyword evidence="3" id="KW-1003">Cell membrane</keyword>
<feature type="transmembrane region" description="Helical" evidence="9">
    <location>
        <begin position="92"/>
        <end position="110"/>
    </location>
</feature>
<evidence type="ECO:0000256" key="1">
    <source>
        <dbReference type="ARBA" id="ARBA00004651"/>
    </source>
</evidence>
<proteinExistence type="inferred from homology"/>
<evidence type="ECO:0000256" key="5">
    <source>
        <dbReference type="ARBA" id="ARBA00022970"/>
    </source>
</evidence>
<dbReference type="PANTHER" id="PTHR11795">
    <property type="entry name" value="BRANCHED-CHAIN AMINO ACID TRANSPORT SYSTEM PERMEASE PROTEIN LIVH"/>
    <property type="match status" value="1"/>
</dbReference>
<organism evidence="10 11">
    <name type="scientific">Dactylosporangium fulvum</name>
    <dbReference type="NCBI Taxonomy" id="53359"/>
    <lineage>
        <taxon>Bacteria</taxon>
        <taxon>Bacillati</taxon>
        <taxon>Actinomycetota</taxon>
        <taxon>Actinomycetes</taxon>
        <taxon>Micromonosporales</taxon>
        <taxon>Micromonosporaceae</taxon>
        <taxon>Dactylosporangium</taxon>
    </lineage>
</organism>
<name>A0ABY5VR84_9ACTN</name>
<dbReference type="Pfam" id="PF02653">
    <property type="entry name" value="BPD_transp_2"/>
    <property type="match status" value="1"/>
</dbReference>
<evidence type="ECO:0000313" key="10">
    <source>
        <dbReference type="EMBL" id="UWP80258.1"/>
    </source>
</evidence>
<feature type="transmembrane region" description="Helical" evidence="9">
    <location>
        <begin position="191"/>
        <end position="216"/>
    </location>
</feature>
<keyword evidence="7 9" id="KW-0472">Membrane</keyword>
<evidence type="ECO:0000256" key="2">
    <source>
        <dbReference type="ARBA" id="ARBA00022448"/>
    </source>
</evidence>
<dbReference type="InterPro" id="IPR001851">
    <property type="entry name" value="ABC_transp_permease"/>
</dbReference>
<reference evidence="10" key="2">
    <citation type="submission" date="2022-09" db="EMBL/GenBank/DDBJ databases">
        <title>Biosynthetic gene clusters of Dactylosporangioum fulvum.</title>
        <authorList>
            <person name="Caradec T."/>
        </authorList>
    </citation>
    <scope>NUCLEOTIDE SEQUENCE</scope>
    <source>
        <strain evidence="10">NRRL B-16292</strain>
    </source>
</reference>
<dbReference type="InterPro" id="IPR052157">
    <property type="entry name" value="BCAA_transport_permease"/>
</dbReference>
<evidence type="ECO:0000256" key="8">
    <source>
        <dbReference type="ARBA" id="ARBA00037998"/>
    </source>
</evidence>
<dbReference type="RefSeq" id="WP_259858016.1">
    <property type="nucleotide sequence ID" value="NZ_BAAAST010000007.1"/>
</dbReference>
<keyword evidence="11" id="KW-1185">Reference proteome</keyword>
<evidence type="ECO:0000256" key="3">
    <source>
        <dbReference type="ARBA" id="ARBA00022475"/>
    </source>
</evidence>
<accession>A0ABY5VR84</accession>
<reference evidence="10" key="1">
    <citation type="submission" date="2021-04" db="EMBL/GenBank/DDBJ databases">
        <authorList>
            <person name="Hartkoorn R.C."/>
            <person name="Beaudoing E."/>
            <person name="Hot D."/>
        </authorList>
    </citation>
    <scope>NUCLEOTIDE SEQUENCE</scope>
    <source>
        <strain evidence="10">NRRL B-16292</strain>
    </source>
</reference>
<feature type="transmembrane region" description="Helical" evidence="9">
    <location>
        <begin position="6"/>
        <end position="27"/>
    </location>
</feature>
<keyword evidence="4 9" id="KW-0812">Transmembrane</keyword>
<evidence type="ECO:0000256" key="7">
    <source>
        <dbReference type="ARBA" id="ARBA00023136"/>
    </source>
</evidence>
<comment type="similarity">
    <text evidence="8">Belongs to the binding-protein-dependent transport system permease family. LivHM subfamily.</text>
</comment>
<evidence type="ECO:0000256" key="9">
    <source>
        <dbReference type="SAM" id="Phobius"/>
    </source>
</evidence>
<feature type="transmembrane region" description="Helical" evidence="9">
    <location>
        <begin position="137"/>
        <end position="160"/>
    </location>
</feature>
<comment type="subcellular location">
    <subcellularLocation>
        <location evidence="1">Cell membrane</location>
        <topology evidence="1">Multi-pass membrane protein</topology>
    </subcellularLocation>
</comment>
<feature type="transmembrane region" description="Helical" evidence="9">
    <location>
        <begin position="264"/>
        <end position="283"/>
    </location>
</feature>
<dbReference type="CDD" id="cd06582">
    <property type="entry name" value="TM_PBP1_LivH_like"/>
    <property type="match status" value="1"/>
</dbReference>
<evidence type="ECO:0000256" key="6">
    <source>
        <dbReference type="ARBA" id="ARBA00022989"/>
    </source>
</evidence>
<keyword evidence="2" id="KW-0813">Transport</keyword>
<evidence type="ECO:0000256" key="4">
    <source>
        <dbReference type="ARBA" id="ARBA00022692"/>
    </source>
</evidence>
<evidence type="ECO:0000313" key="11">
    <source>
        <dbReference type="Proteomes" id="UP001059617"/>
    </source>
</evidence>
<dbReference type="Proteomes" id="UP001059617">
    <property type="component" value="Chromosome"/>
</dbReference>